<dbReference type="Pfam" id="PF04014">
    <property type="entry name" value="MazE_antitoxin"/>
    <property type="match status" value="1"/>
</dbReference>
<reference evidence="2 4" key="1">
    <citation type="submission" date="2019-03" db="EMBL/GenBank/DDBJ databases">
        <title>Jiella endophytica sp. nov., a novel endophytic bacterium isolated from root of Ficus microcarpa Linn. f.</title>
        <authorList>
            <person name="Tuo L."/>
        </authorList>
    </citation>
    <scope>NUCLEOTIDE SEQUENCE [LARGE SCALE GENOMIC DNA]</scope>
    <source>
        <strain evidence="2 4">CBS5Q-3</strain>
    </source>
</reference>
<dbReference type="InterPro" id="IPR037914">
    <property type="entry name" value="SpoVT-AbrB_sf"/>
</dbReference>
<evidence type="ECO:0000313" key="4">
    <source>
        <dbReference type="Proteomes" id="UP000298179"/>
    </source>
</evidence>
<dbReference type="AlphaFoldDB" id="A0A4Y8REE4"/>
<dbReference type="SMART" id="SM00966">
    <property type="entry name" value="SpoVT_AbrB"/>
    <property type="match status" value="1"/>
</dbReference>
<dbReference type="RefSeq" id="WP_134759113.1">
    <property type="nucleotide sequence ID" value="NZ_SOZD01000001.1"/>
</dbReference>
<feature type="domain" description="SpoVT-AbrB" evidence="1">
    <location>
        <begin position="6"/>
        <end position="51"/>
    </location>
</feature>
<dbReference type="InterPro" id="IPR007159">
    <property type="entry name" value="SpoVT-AbrB_dom"/>
</dbReference>
<dbReference type="Gene3D" id="2.10.260.10">
    <property type="match status" value="1"/>
</dbReference>
<evidence type="ECO:0000313" key="3">
    <source>
        <dbReference type="EMBL" id="TFF26966.1"/>
    </source>
</evidence>
<keyword evidence="4" id="KW-1185">Reference proteome</keyword>
<accession>A0A4Y8REE4</accession>
<dbReference type="SUPFAM" id="SSF89447">
    <property type="entry name" value="AbrB/MazE/MraZ-like"/>
    <property type="match status" value="1"/>
</dbReference>
<dbReference type="EMBL" id="SOZD01000001">
    <property type="protein sequence ID" value="TFF26966.1"/>
    <property type="molecule type" value="Genomic_DNA"/>
</dbReference>
<organism evidence="2 4">
    <name type="scientific">Jiella endophytica</name>
    <dbReference type="NCBI Taxonomy" id="2558362"/>
    <lineage>
        <taxon>Bacteria</taxon>
        <taxon>Pseudomonadati</taxon>
        <taxon>Pseudomonadota</taxon>
        <taxon>Alphaproteobacteria</taxon>
        <taxon>Hyphomicrobiales</taxon>
        <taxon>Aurantimonadaceae</taxon>
        <taxon>Jiella</taxon>
    </lineage>
</organism>
<name>A0A4Y8REE4_9HYPH</name>
<keyword evidence="2" id="KW-0238">DNA-binding</keyword>
<protein>
    <submittedName>
        <fullName evidence="2">AbrB/MazE/SpoVT family DNA-binding domain-containing protein</fullName>
    </submittedName>
</protein>
<dbReference type="OrthoDB" id="5459182at2"/>
<sequence>MATVIRKFGSEAGVIIPKDVLDALHLKAGDEIEIISHADGMTLVPKHGSFEEQMTSARKAMAKYRAALKELSK</sequence>
<proteinExistence type="predicted"/>
<evidence type="ECO:0000259" key="1">
    <source>
        <dbReference type="SMART" id="SM00966"/>
    </source>
</evidence>
<comment type="caution">
    <text evidence="2">The sequence shown here is derived from an EMBL/GenBank/DDBJ whole genome shotgun (WGS) entry which is preliminary data.</text>
</comment>
<gene>
    <name evidence="3" type="ORF">E3C22_00305</name>
    <name evidence="2" type="ORF">E3C22_17345</name>
</gene>
<evidence type="ECO:0000313" key="2">
    <source>
        <dbReference type="EMBL" id="TFF20665.1"/>
    </source>
</evidence>
<dbReference type="Proteomes" id="UP000298179">
    <property type="component" value="Unassembled WGS sequence"/>
</dbReference>
<dbReference type="GO" id="GO:0003677">
    <property type="term" value="F:DNA binding"/>
    <property type="evidence" value="ECO:0007669"/>
    <property type="project" value="UniProtKB-KW"/>
</dbReference>
<dbReference type="EMBL" id="SOZD01000005">
    <property type="protein sequence ID" value="TFF20665.1"/>
    <property type="molecule type" value="Genomic_DNA"/>
</dbReference>